<proteinExistence type="predicted"/>
<dbReference type="EMBL" id="BDGU01000078">
    <property type="protein sequence ID" value="GAW01880.1"/>
    <property type="molecule type" value="Genomic_DNA"/>
</dbReference>
<feature type="region of interest" description="Disordered" evidence="1">
    <location>
        <begin position="160"/>
        <end position="595"/>
    </location>
</feature>
<feature type="compositionally biased region" description="Gly residues" evidence="1">
    <location>
        <begin position="36"/>
        <end position="53"/>
    </location>
</feature>
<protein>
    <submittedName>
        <fullName evidence="2">Hypothetical proline serine-rich protein</fullName>
    </submittedName>
</protein>
<evidence type="ECO:0000313" key="3">
    <source>
        <dbReference type="Proteomes" id="UP000188533"/>
    </source>
</evidence>
<feature type="compositionally biased region" description="Low complexity" evidence="1">
    <location>
        <begin position="491"/>
        <end position="504"/>
    </location>
</feature>
<accession>A0A1Q3E3S9</accession>
<keyword evidence="3" id="KW-1185">Reference proteome</keyword>
<dbReference type="AlphaFoldDB" id="A0A1Q3E3S9"/>
<feature type="compositionally biased region" description="Polar residues" evidence="1">
    <location>
        <begin position="442"/>
        <end position="459"/>
    </location>
</feature>
<evidence type="ECO:0000313" key="2">
    <source>
        <dbReference type="EMBL" id="GAW01880.1"/>
    </source>
</evidence>
<feature type="compositionally biased region" description="Basic and acidic residues" evidence="1">
    <location>
        <begin position="240"/>
        <end position="251"/>
    </location>
</feature>
<feature type="compositionally biased region" description="Basic and acidic residues" evidence="1">
    <location>
        <begin position="481"/>
        <end position="490"/>
    </location>
</feature>
<reference evidence="2 3" key="1">
    <citation type="submission" date="2016-08" db="EMBL/GenBank/DDBJ databases">
        <authorList>
            <consortium name="Lentinula edodes genome sequencing consortium"/>
            <person name="Sakamoto Y."/>
            <person name="Nakade K."/>
            <person name="Sato S."/>
            <person name="Yoshida Y."/>
            <person name="Miyazaki K."/>
            <person name="Natsume S."/>
            <person name="Konno N."/>
        </authorList>
    </citation>
    <scope>NUCLEOTIDE SEQUENCE [LARGE SCALE GENOMIC DNA]</scope>
    <source>
        <strain evidence="2 3">NBRC 111202</strain>
    </source>
</reference>
<feature type="compositionally biased region" description="Acidic residues" evidence="1">
    <location>
        <begin position="178"/>
        <end position="192"/>
    </location>
</feature>
<organism evidence="2 3">
    <name type="scientific">Lentinula edodes</name>
    <name type="common">Shiitake mushroom</name>
    <name type="synonym">Lentinus edodes</name>
    <dbReference type="NCBI Taxonomy" id="5353"/>
    <lineage>
        <taxon>Eukaryota</taxon>
        <taxon>Fungi</taxon>
        <taxon>Dikarya</taxon>
        <taxon>Basidiomycota</taxon>
        <taxon>Agaricomycotina</taxon>
        <taxon>Agaricomycetes</taxon>
        <taxon>Agaricomycetidae</taxon>
        <taxon>Agaricales</taxon>
        <taxon>Marasmiineae</taxon>
        <taxon>Omphalotaceae</taxon>
        <taxon>Lentinula</taxon>
    </lineage>
</organism>
<comment type="caution">
    <text evidence="2">The sequence shown here is derived from an EMBL/GenBank/DDBJ whole genome shotgun (WGS) entry which is preliminary data.</text>
</comment>
<evidence type="ECO:0000256" key="1">
    <source>
        <dbReference type="SAM" id="MobiDB-lite"/>
    </source>
</evidence>
<feature type="compositionally biased region" description="Low complexity" evidence="1">
    <location>
        <begin position="268"/>
        <end position="281"/>
    </location>
</feature>
<feature type="compositionally biased region" description="Polar residues" evidence="1">
    <location>
        <begin position="93"/>
        <end position="112"/>
    </location>
</feature>
<feature type="compositionally biased region" description="Low complexity" evidence="1">
    <location>
        <begin position="68"/>
        <end position="83"/>
    </location>
</feature>
<name>A0A1Q3E3S9_LENED</name>
<sequence>MSDSATPKPLSAVREWGRNNDESGSAFSGLGRGKRGGGPGRGIPRGGRGGRGGASFRARGRGRGSGNNGTTITTTNTSAITSTVTKPAEVASKPSTATFKAKLSETTATPKNTPLGKTGGRRRSNAKTIPQITVPPPSTSTSTTITDEVNALVEHVRAGALTPNGPITPFTPSHIDWAGDEEEDGSLPDLDDWGVSTSSGGAPGTFEPASTVETTKGSNMKPDAISPILVEGLKSLPEPKVPEHPEPETEVKAASPVPYPERLNSKQTSPSETISTSTSSSLYPSFPHKPSSGSVNRPPKNKLGVTGSSRDGSTPRPPRTSRGSRNNLAAIQPGPESSHDINTKNTGKPVSGGVSLSTPTPLTNHGAISLTPPESPTKGLTDSMHAPKPGLVSAEPVRSKANIPASLNINGGSASKVGSYVPPHTRNSRPAFVPTPAPPPSDNGSLTAEFTFPSLSPSPISGHYPTGPRGPGGGGPSESAGSDRPHDRFNGRNGAFNGNGSGFNPRYNNHAPRHYQQDPNHAANHFSRDRPVHQPQTQSHHSDPLHPGLNRSDSPHHTPRHTPHHSREHSASRPVITGDAISKLARTIAGSPAKA</sequence>
<gene>
    <name evidence="2" type="ORF">LENED_003501</name>
</gene>
<feature type="region of interest" description="Disordered" evidence="1">
    <location>
        <begin position="1"/>
        <end position="144"/>
    </location>
</feature>
<dbReference type="Proteomes" id="UP000188533">
    <property type="component" value="Unassembled WGS sequence"/>
</dbReference>
<feature type="compositionally biased region" description="Polar residues" evidence="1">
    <location>
        <begin position="343"/>
        <end position="363"/>
    </location>
</feature>
<feature type="compositionally biased region" description="Basic residues" evidence="1">
    <location>
        <begin position="557"/>
        <end position="567"/>
    </location>
</feature>
<reference evidence="2 3" key="2">
    <citation type="submission" date="2017-02" db="EMBL/GenBank/DDBJ databases">
        <title>A genome survey and senescence transcriptome analysis in Lentinula edodes.</title>
        <authorList>
            <person name="Sakamoto Y."/>
            <person name="Nakade K."/>
            <person name="Sato S."/>
            <person name="Yoshida Y."/>
            <person name="Miyazaki K."/>
            <person name="Natsume S."/>
            <person name="Konno N."/>
        </authorList>
    </citation>
    <scope>NUCLEOTIDE SEQUENCE [LARGE SCALE GENOMIC DNA]</scope>
    <source>
        <strain evidence="2 3">NBRC 111202</strain>
    </source>
</reference>
<feature type="compositionally biased region" description="Low complexity" evidence="1">
    <location>
        <begin position="307"/>
        <end position="325"/>
    </location>
</feature>